<comment type="function">
    <text evidence="9">Catalyzes the NADPH-dependent reduction of glutamyl-tRNA(Glu) to glutamate 1-semialdehyde (GSA).</text>
</comment>
<feature type="domain" description="Tetrapyrrole biosynthesis glutamyl-tRNA reductase dimerisation" evidence="15">
    <location>
        <begin position="327"/>
        <end position="425"/>
    </location>
</feature>
<accession>A0A6L6YM51</accession>
<dbReference type="SUPFAM" id="SSF69742">
    <property type="entry name" value="Glutamyl tRNA-reductase catalytic, N-terminal domain"/>
    <property type="match status" value="1"/>
</dbReference>
<feature type="binding site" evidence="9 11">
    <location>
        <begin position="55"/>
        <end position="58"/>
    </location>
    <ligand>
        <name>substrate</name>
    </ligand>
</feature>
<dbReference type="PANTHER" id="PTHR43013">
    <property type="entry name" value="GLUTAMYL-TRNA REDUCTASE"/>
    <property type="match status" value="1"/>
</dbReference>
<feature type="binding site" evidence="9 11">
    <location>
        <begin position="120"/>
        <end position="122"/>
    </location>
    <ligand>
        <name>substrate</name>
    </ligand>
</feature>
<comment type="caution">
    <text evidence="18">The sequence shown here is derived from an EMBL/GenBank/DDBJ whole genome shotgun (WGS) entry which is preliminary data.</text>
</comment>
<dbReference type="FunFam" id="3.40.50.720:FF:000031">
    <property type="entry name" value="Glutamyl-tRNA reductase"/>
    <property type="match status" value="1"/>
</dbReference>
<dbReference type="PANTHER" id="PTHR43013:SF1">
    <property type="entry name" value="GLUTAMYL-TRNA REDUCTASE"/>
    <property type="match status" value="1"/>
</dbReference>
<dbReference type="Pfam" id="PF00745">
    <property type="entry name" value="GlutR_dimer"/>
    <property type="match status" value="1"/>
</dbReference>
<evidence type="ECO:0000256" key="13">
    <source>
        <dbReference type="PIRSR" id="PIRSR000445-4"/>
    </source>
</evidence>
<evidence type="ECO:0000313" key="19">
    <source>
        <dbReference type="Proteomes" id="UP000472580"/>
    </source>
</evidence>
<protein>
    <recommendedName>
        <fullName evidence="8 9">Glutamyl-tRNA reductase</fullName>
        <shortName evidence="9">GluTR</shortName>
        <ecNumber evidence="3 9">1.2.1.70</ecNumber>
    </recommendedName>
</protein>
<evidence type="ECO:0000256" key="10">
    <source>
        <dbReference type="PIRSR" id="PIRSR000445-1"/>
    </source>
</evidence>
<evidence type="ECO:0000256" key="1">
    <source>
        <dbReference type="ARBA" id="ARBA00005059"/>
    </source>
</evidence>
<evidence type="ECO:0000256" key="8">
    <source>
        <dbReference type="ARBA" id="ARBA00068659"/>
    </source>
</evidence>
<dbReference type="InterPro" id="IPR000343">
    <property type="entry name" value="4pyrrol_synth_GluRdtase"/>
</dbReference>
<proteinExistence type="inferred from homology"/>
<dbReference type="SUPFAM" id="SSF69075">
    <property type="entry name" value="Glutamyl tRNA-reductase dimerization domain"/>
    <property type="match status" value="1"/>
</dbReference>
<feature type="active site" description="Nucleophile" evidence="9 10">
    <location>
        <position position="56"/>
    </location>
</feature>
<dbReference type="GO" id="GO:0008883">
    <property type="term" value="F:glutamyl-tRNA reductase activity"/>
    <property type="evidence" value="ECO:0007669"/>
    <property type="project" value="UniProtKB-UniRule"/>
</dbReference>
<dbReference type="Gene3D" id="3.40.50.720">
    <property type="entry name" value="NAD(P)-binding Rossmann-like Domain"/>
    <property type="match status" value="1"/>
</dbReference>
<dbReference type="NCBIfam" id="TIGR01035">
    <property type="entry name" value="hemA"/>
    <property type="match status" value="1"/>
</dbReference>
<sequence>MNLLILGLNHTTAPLSLREKLAFGPEELESSINMIRAMFGAPACGGIKEVAILSTCNRTEIYCAAEEPSAAFRSLQDFLVQSKHVSLTELEEQLYFLVQDDAIRHAFRVASGLDSMVLGETQIVGQMKKAVKTASHAGGLGLFLNQLFQKTYAVAKEVRSSTEIGAHSISLAAAAVRVANRIFGSLSESNILFIGAGEMIELCAAHFGAQNPQKVTVANRTVARAQALADQVGANAVSLAELPEILHNYDVVVSCTASTLPILGLGMVQSAVKKRRYRPIFMVDLAVPRDIEQEVSSLDEVYVYTVDDLGKVVQSGMEGRKAAVALAEELIAKRVEEFKNWFSSRESVPQILLLQKRADDLRMMELEKAKKALHKGESVENVLETMSKGLMKKYIHDPLTVMRNTQSLSEEDYEKVLDLLQRFYHYHGR</sequence>
<feature type="domain" description="Quinate/shikimate 5-dehydrogenase/glutamyl-tRNA reductase" evidence="16">
    <location>
        <begin position="178"/>
        <end position="312"/>
    </location>
</feature>
<dbReference type="InterPro" id="IPR036453">
    <property type="entry name" value="GluRdtase_dimer_dom_sf"/>
</dbReference>
<dbReference type="Gene3D" id="3.30.460.30">
    <property type="entry name" value="Glutamyl-tRNA reductase, N-terminal domain"/>
    <property type="match status" value="1"/>
</dbReference>
<evidence type="ECO:0000256" key="7">
    <source>
        <dbReference type="ARBA" id="ARBA00047464"/>
    </source>
</evidence>
<evidence type="ECO:0000256" key="9">
    <source>
        <dbReference type="HAMAP-Rule" id="MF_00087"/>
    </source>
</evidence>
<keyword evidence="19" id="KW-1185">Reference proteome</keyword>
<dbReference type="PIRSF" id="PIRSF000445">
    <property type="entry name" value="4pyrrol_synth_GluRdtase"/>
    <property type="match status" value="1"/>
</dbReference>
<dbReference type="InterPro" id="IPR036343">
    <property type="entry name" value="GluRdtase_N_sf"/>
</dbReference>
<dbReference type="AlphaFoldDB" id="A0A6L6YM51"/>
<gene>
    <name evidence="9" type="primary">hemA</name>
    <name evidence="18" type="ORF">E5987_11855</name>
</gene>
<dbReference type="Pfam" id="PF05201">
    <property type="entry name" value="GlutR_N"/>
    <property type="match status" value="1"/>
</dbReference>
<evidence type="ECO:0000256" key="6">
    <source>
        <dbReference type="ARBA" id="ARBA00023244"/>
    </source>
</evidence>
<reference evidence="18 19" key="1">
    <citation type="submission" date="2019-12" db="EMBL/GenBank/DDBJ databases">
        <title>Microbes associate with the intestines of laboratory mice.</title>
        <authorList>
            <person name="Navarre W."/>
            <person name="Wong E."/>
        </authorList>
    </citation>
    <scope>NUCLEOTIDE SEQUENCE [LARGE SCALE GENOMIC DNA]</scope>
    <source>
        <strain evidence="18 19">NM82_D38</strain>
    </source>
</reference>
<dbReference type="InterPro" id="IPR015896">
    <property type="entry name" value="4pyrrol_synth_GluRdtase_dimer"/>
</dbReference>
<feature type="domain" description="Glutamyl-tRNA reductase N-terminal" evidence="17">
    <location>
        <begin position="6"/>
        <end position="162"/>
    </location>
</feature>
<feature type="binding site" evidence="9 11">
    <location>
        <position position="115"/>
    </location>
    <ligand>
        <name>substrate</name>
    </ligand>
</feature>
<evidence type="ECO:0000256" key="11">
    <source>
        <dbReference type="PIRSR" id="PIRSR000445-2"/>
    </source>
</evidence>
<dbReference type="UniPathway" id="UPA00251">
    <property type="reaction ID" value="UER00316"/>
</dbReference>
<comment type="subunit">
    <text evidence="9">Homodimer.</text>
</comment>
<dbReference type="Pfam" id="PF01488">
    <property type="entry name" value="Shikimate_DH"/>
    <property type="match status" value="1"/>
</dbReference>
<keyword evidence="5 9" id="KW-0560">Oxidoreductase</keyword>
<dbReference type="RefSeq" id="WP_160336292.1">
    <property type="nucleotide sequence ID" value="NZ_CALPCR010000004.1"/>
</dbReference>
<dbReference type="EC" id="1.2.1.70" evidence="3 9"/>
<comment type="miscellaneous">
    <text evidence="9">During catalysis, the active site Cys acts as a nucleophile attacking the alpha-carbonyl group of tRNA-bound glutamate with the formation of a thioester intermediate between enzyme and glutamate, and the concomitant release of tRNA(Glu). The thioester intermediate is finally reduced by direct hydride transfer from NADPH, to form the product GSA.</text>
</comment>
<dbReference type="InterPro" id="IPR006151">
    <property type="entry name" value="Shikm_DH/Glu-tRNA_Rdtase"/>
</dbReference>
<feature type="binding site" evidence="9 12">
    <location>
        <begin position="195"/>
        <end position="200"/>
    </location>
    <ligand>
        <name>NADP(+)</name>
        <dbReference type="ChEBI" id="CHEBI:58349"/>
    </ligand>
</feature>
<dbReference type="CDD" id="cd05213">
    <property type="entry name" value="NAD_bind_Glutamyl_tRNA_reduct"/>
    <property type="match status" value="1"/>
</dbReference>
<dbReference type="InterPro" id="IPR018214">
    <property type="entry name" value="GluRdtase_CS"/>
</dbReference>
<comment type="pathway">
    <text evidence="1 9 14">Porphyrin-containing compound metabolism; protoporphyrin-IX biosynthesis; 5-aminolevulinate from L-glutamyl-tRNA(Glu): step 1/2.</text>
</comment>
<dbReference type="GO" id="GO:0019353">
    <property type="term" value="P:protoporphyrinogen IX biosynthetic process from glutamate"/>
    <property type="evidence" value="ECO:0007669"/>
    <property type="project" value="TreeGrafter"/>
</dbReference>
<dbReference type="GO" id="GO:0050661">
    <property type="term" value="F:NADP binding"/>
    <property type="evidence" value="ECO:0007669"/>
    <property type="project" value="InterPro"/>
</dbReference>
<dbReference type="Proteomes" id="UP000472580">
    <property type="component" value="Unassembled WGS sequence"/>
</dbReference>
<evidence type="ECO:0000259" key="17">
    <source>
        <dbReference type="Pfam" id="PF05201"/>
    </source>
</evidence>
<evidence type="ECO:0000256" key="12">
    <source>
        <dbReference type="PIRSR" id="PIRSR000445-3"/>
    </source>
</evidence>
<dbReference type="SUPFAM" id="SSF51735">
    <property type="entry name" value="NAD(P)-binding Rossmann-fold domains"/>
    <property type="match status" value="1"/>
</dbReference>
<evidence type="ECO:0000313" key="18">
    <source>
        <dbReference type="EMBL" id="MVX57878.1"/>
    </source>
</evidence>
<dbReference type="EMBL" id="WSRP01000053">
    <property type="protein sequence ID" value="MVX57878.1"/>
    <property type="molecule type" value="Genomic_DNA"/>
</dbReference>
<evidence type="ECO:0000256" key="2">
    <source>
        <dbReference type="ARBA" id="ARBA00005916"/>
    </source>
</evidence>
<dbReference type="HAMAP" id="MF_00087">
    <property type="entry name" value="Glu_tRNA_reductase"/>
    <property type="match status" value="1"/>
</dbReference>
<name>A0A6L6YM51_9BURK</name>
<feature type="binding site" evidence="9 11">
    <location>
        <position position="126"/>
    </location>
    <ligand>
        <name>substrate</name>
    </ligand>
</feature>
<dbReference type="InterPro" id="IPR015895">
    <property type="entry name" value="4pyrrol_synth_GluRdtase_N"/>
</dbReference>
<evidence type="ECO:0000259" key="16">
    <source>
        <dbReference type="Pfam" id="PF01488"/>
    </source>
</evidence>
<comment type="domain">
    <text evidence="9">Possesses an unusual extended V-shaped dimeric structure with each monomer consisting of three distinct domains arranged along a curved 'spinal' alpha-helix. The N-terminal catalytic domain specifically recognizes the glutamate moiety of the substrate. The second domain is the NADPH-binding domain, and the third C-terminal domain is responsible for dimerization.</text>
</comment>
<dbReference type="FunFam" id="3.30.460.30:FF:000001">
    <property type="entry name" value="Glutamyl-tRNA reductase"/>
    <property type="match status" value="1"/>
</dbReference>
<feature type="site" description="Important for activity" evidence="9 13">
    <location>
        <position position="105"/>
    </location>
</feature>
<dbReference type="OrthoDB" id="110209at2"/>
<evidence type="ECO:0000256" key="5">
    <source>
        <dbReference type="ARBA" id="ARBA00023002"/>
    </source>
</evidence>
<dbReference type="PROSITE" id="PS00747">
    <property type="entry name" value="GLUTR"/>
    <property type="match status" value="1"/>
</dbReference>
<keyword evidence="4 9" id="KW-0521">NADP</keyword>
<evidence type="ECO:0000256" key="4">
    <source>
        <dbReference type="ARBA" id="ARBA00022857"/>
    </source>
</evidence>
<evidence type="ECO:0000259" key="15">
    <source>
        <dbReference type="Pfam" id="PF00745"/>
    </source>
</evidence>
<evidence type="ECO:0000256" key="14">
    <source>
        <dbReference type="RuleBase" id="RU000584"/>
    </source>
</evidence>
<comment type="catalytic activity">
    <reaction evidence="7 9 14">
        <text>(S)-4-amino-5-oxopentanoate + tRNA(Glu) + NADP(+) = L-glutamyl-tRNA(Glu) + NADPH + H(+)</text>
        <dbReference type="Rhea" id="RHEA:12344"/>
        <dbReference type="Rhea" id="RHEA-COMP:9663"/>
        <dbReference type="Rhea" id="RHEA-COMP:9680"/>
        <dbReference type="ChEBI" id="CHEBI:15378"/>
        <dbReference type="ChEBI" id="CHEBI:57501"/>
        <dbReference type="ChEBI" id="CHEBI:57783"/>
        <dbReference type="ChEBI" id="CHEBI:58349"/>
        <dbReference type="ChEBI" id="CHEBI:78442"/>
        <dbReference type="ChEBI" id="CHEBI:78520"/>
        <dbReference type="EC" id="1.2.1.70"/>
    </reaction>
</comment>
<keyword evidence="6 9" id="KW-0627">Porphyrin biosynthesis</keyword>
<comment type="similarity">
    <text evidence="2 9 14">Belongs to the glutamyl-tRNA reductase family.</text>
</comment>
<evidence type="ECO:0000256" key="3">
    <source>
        <dbReference type="ARBA" id="ARBA00012970"/>
    </source>
</evidence>
<organism evidence="18 19">
    <name type="scientific">Parasutterella muris</name>
    <dbReference type="NCBI Taxonomy" id="2565572"/>
    <lineage>
        <taxon>Bacteria</taxon>
        <taxon>Pseudomonadati</taxon>
        <taxon>Pseudomonadota</taxon>
        <taxon>Betaproteobacteria</taxon>
        <taxon>Burkholderiales</taxon>
        <taxon>Sutterellaceae</taxon>
        <taxon>Parasutterella</taxon>
    </lineage>
</organism>
<dbReference type="InterPro" id="IPR036291">
    <property type="entry name" value="NAD(P)-bd_dom_sf"/>
</dbReference>